<dbReference type="InterPro" id="IPR002125">
    <property type="entry name" value="CMP_dCMP_dom"/>
</dbReference>
<dbReference type="AlphaFoldDB" id="A0A5M9JA12"/>
<sequence length="151" mass="16971">MATSQPTLLHSNNASDIASSCQTFNITPEQFATLKSRSASAKSTAYCPYSNFRVGATILTRMKVYSSMAQMSRMLHIPSAHVRKELLSERPPCGMCRQFIREFCDLDTPIFMFDKNGDFIVLRLEQLLPLSFGPEALPREKILGDSSIFPR</sequence>
<name>A0A5M9JA12_MONFR</name>
<accession>A0A5M9JA12</accession>
<evidence type="ECO:0000256" key="1">
    <source>
        <dbReference type="ARBA" id="ARBA00006576"/>
    </source>
</evidence>
<gene>
    <name evidence="3" type="ORF">EYC84_011598</name>
</gene>
<dbReference type="Gene3D" id="3.40.140.10">
    <property type="entry name" value="Cytidine Deaminase, domain 2"/>
    <property type="match status" value="2"/>
</dbReference>
<dbReference type="GO" id="GO:0072527">
    <property type="term" value="P:pyrimidine-containing compound metabolic process"/>
    <property type="evidence" value="ECO:0007669"/>
    <property type="project" value="UniProtKB-ARBA"/>
</dbReference>
<dbReference type="GO" id="GO:0055086">
    <property type="term" value="P:nucleobase-containing small molecule metabolic process"/>
    <property type="evidence" value="ECO:0007669"/>
    <property type="project" value="UniProtKB-ARBA"/>
</dbReference>
<protein>
    <recommendedName>
        <fullName evidence="2">CMP/dCMP-type deaminase domain-containing protein</fullName>
    </recommendedName>
</protein>
<dbReference type="InterPro" id="IPR050202">
    <property type="entry name" value="Cyt/Deoxycyt_deaminase"/>
</dbReference>
<dbReference type="PROSITE" id="PS51747">
    <property type="entry name" value="CYT_DCMP_DEAMINASES_2"/>
    <property type="match status" value="1"/>
</dbReference>
<organism evidence="3 4">
    <name type="scientific">Monilinia fructicola</name>
    <name type="common">Brown rot fungus</name>
    <name type="synonym">Ciboria fructicola</name>
    <dbReference type="NCBI Taxonomy" id="38448"/>
    <lineage>
        <taxon>Eukaryota</taxon>
        <taxon>Fungi</taxon>
        <taxon>Dikarya</taxon>
        <taxon>Ascomycota</taxon>
        <taxon>Pezizomycotina</taxon>
        <taxon>Leotiomycetes</taxon>
        <taxon>Helotiales</taxon>
        <taxon>Sclerotiniaceae</taxon>
        <taxon>Monilinia</taxon>
    </lineage>
</organism>
<evidence type="ECO:0000313" key="4">
    <source>
        <dbReference type="Proteomes" id="UP000322873"/>
    </source>
</evidence>
<dbReference type="GO" id="GO:0005829">
    <property type="term" value="C:cytosol"/>
    <property type="evidence" value="ECO:0007669"/>
    <property type="project" value="TreeGrafter"/>
</dbReference>
<dbReference type="GO" id="GO:0004126">
    <property type="term" value="F:cytidine deaminase activity"/>
    <property type="evidence" value="ECO:0007669"/>
    <property type="project" value="TreeGrafter"/>
</dbReference>
<comment type="similarity">
    <text evidence="1">Belongs to the cytidine and deoxycytidylate deaminase family.</text>
</comment>
<proteinExistence type="inferred from homology"/>
<dbReference type="VEuPathDB" id="FungiDB:MFRU_013g02210"/>
<feature type="domain" description="CMP/dCMP-type deaminase" evidence="2">
    <location>
        <begin position="29"/>
        <end position="135"/>
    </location>
</feature>
<evidence type="ECO:0000313" key="3">
    <source>
        <dbReference type="EMBL" id="KAA8564702.1"/>
    </source>
</evidence>
<dbReference type="GO" id="GO:0008270">
    <property type="term" value="F:zinc ion binding"/>
    <property type="evidence" value="ECO:0007669"/>
    <property type="project" value="TreeGrafter"/>
</dbReference>
<dbReference type="SUPFAM" id="SSF53927">
    <property type="entry name" value="Cytidine deaminase-like"/>
    <property type="match status" value="1"/>
</dbReference>
<reference evidence="3 4" key="1">
    <citation type="submission" date="2019-06" db="EMBL/GenBank/DDBJ databases">
        <title>Genome Sequence of the Brown Rot Fungal Pathogen Monilinia fructicola.</title>
        <authorList>
            <person name="De Miccolis Angelini R.M."/>
            <person name="Landi L."/>
            <person name="Abate D."/>
            <person name="Pollastro S."/>
            <person name="Romanazzi G."/>
            <person name="Faretra F."/>
        </authorList>
    </citation>
    <scope>NUCLEOTIDE SEQUENCE [LARGE SCALE GENOMIC DNA]</scope>
    <source>
        <strain evidence="3 4">Mfrc123</strain>
    </source>
</reference>
<dbReference type="CDD" id="cd01283">
    <property type="entry name" value="cytidine_deaminase"/>
    <property type="match status" value="1"/>
</dbReference>
<dbReference type="EMBL" id="VICG01000015">
    <property type="protein sequence ID" value="KAA8564702.1"/>
    <property type="molecule type" value="Genomic_DNA"/>
</dbReference>
<evidence type="ECO:0000259" key="2">
    <source>
        <dbReference type="PROSITE" id="PS51747"/>
    </source>
</evidence>
<dbReference type="PANTHER" id="PTHR11644">
    <property type="entry name" value="CYTIDINE DEAMINASE"/>
    <property type="match status" value="1"/>
</dbReference>
<dbReference type="Proteomes" id="UP000322873">
    <property type="component" value="Unassembled WGS sequence"/>
</dbReference>
<comment type="caution">
    <text evidence="3">The sequence shown here is derived from an EMBL/GenBank/DDBJ whole genome shotgun (WGS) entry which is preliminary data.</text>
</comment>
<dbReference type="InterPro" id="IPR016193">
    <property type="entry name" value="Cytidine_deaminase-like"/>
</dbReference>
<dbReference type="PANTHER" id="PTHR11644:SF2">
    <property type="entry name" value="CYTIDINE DEAMINASE"/>
    <property type="match status" value="1"/>
</dbReference>
<keyword evidence="4" id="KW-1185">Reference proteome</keyword>